<name>A0A1Y2H7T0_9FUNG</name>
<dbReference type="EMBL" id="MCFL01000080">
    <property type="protein sequence ID" value="ORZ30619.1"/>
    <property type="molecule type" value="Genomic_DNA"/>
</dbReference>
<keyword evidence="3" id="KW-1185">Reference proteome</keyword>
<protein>
    <submittedName>
        <fullName evidence="1">Uncharacterized protein</fullName>
    </submittedName>
</protein>
<sequence>MRGIFLSYWLLDLSCIDYRKRPRGKNSPRYRPHSTAFPIPIWSNAGCVTSLPICP</sequence>
<reference evidence="1 3" key="1">
    <citation type="submission" date="2016-07" db="EMBL/GenBank/DDBJ databases">
        <title>Pervasive Adenine N6-methylation of Active Genes in Fungi.</title>
        <authorList>
            <consortium name="DOE Joint Genome Institute"/>
            <person name="Mondo S.J."/>
            <person name="Dannebaum R.O."/>
            <person name="Kuo R.C."/>
            <person name="Labutti K."/>
            <person name="Haridas S."/>
            <person name="Kuo A."/>
            <person name="Salamov A."/>
            <person name="Ahrendt S.R."/>
            <person name="Lipzen A."/>
            <person name="Sullivan W."/>
            <person name="Andreopoulos W.B."/>
            <person name="Clum A."/>
            <person name="Lindquist E."/>
            <person name="Daum C."/>
            <person name="Ramamoorthy G.K."/>
            <person name="Gryganskyi A."/>
            <person name="Culley D."/>
            <person name="Magnuson J.K."/>
            <person name="James T.Y."/>
            <person name="O'Malley M.A."/>
            <person name="Stajich J.E."/>
            <person name="Spatafora J.W."/>
            <person name="Visel A."/>
            <person name="Grigoriev I.V."/>
        </authorList>
    </citation>
    <scope>NUCLEOTIDE SEQUENCE [LARGE SCALE GENOMIC DNA]</scope>
    <source>
        <strain evidence="1 3">PL171</strain>
    </source>
</reference>
<comment type="caution">
    <text evidence="1">The sequence shown here is derived from an EMBL/GenBank/DDBJ whole genome shotgun (WGS) entry which is preliminary data.</text>
</comment>
<evidence type="ECO:0000313" key="3">
    <source>
        <dbReference type="Proteomes" id="UP000193411"/>
    </source>
</evidence>
<gene>
    <name evidence="1" type="ORF">BCR44DRAFT_1444437</name>
    <name evidence="2" type="ORF">BCR44DRAFT_1444463</name>
</gene>
<dbReference type="AlphaFoldDB" id="A0A1Y2H7T0"/>
<evidence type="ECO:0000313" key="2">
    <source>
        <dbReference type="EMBL" id="ORZ30624.1"/>
    </source>
</evidence>
<organism evidence="1 3">
    <name type="scientific">Catenaria anguillulae PL171</name>
    <dbReference type="NCBI Taxonomy" id="765915"/>
    <lineage>
        <taxon>Eukaryota</taxon>
        <taxon>Fungi</taxon>
        <taxon>Fungi incertae sedis</taxon>
        <taxon>Blastocladiomycota</taxon>
        <taxon>Blastocladiomycetes</taxon>
        <taxon>Blastocladiales</taxon>
        <taxon>Catenariaceae</taxon>
        <taxon>Catenaria</taxon>
    </lineage>
</organism>
<dbReference type="EMBL" id="MCFL01000080">
    <property type="protein sequence ID" value="ORZ30624.1"/>
    <property type="molecule type" value="Genomic_DNA"/>
</dbReference>
<proteinExistence type="predicted"/>
<dbReference type="Proteomes" id="UP000193411">
    <property type="component" value="Unassembled WGS sequence"/>
</dbReference>
<accession>A0A1Y2H7T0</accession>
<evidence type="ECO:0000313" key="1">
    <source>
        <dbReference type="EMBL" id="ORZ30619.1"/>
    </source>
</evidence>